<gene>
    <name evidence="4" type="primary">dprA</name>
    <name evidence="4" type="ORF">GCM10022286_07760</name>
</gene>
<evidence type="ECO:0000259" key="2">
    <source>
        <dbReference type="Pfam" id="PF02481"/>
    </source>
</evidence>
<dbReference type="RefSeq" id="WP_344790422.1">
    <property type="nucleotide sequence ID" value="NZ_BAABBV010000001.1"/>
</dbReference>
<dbReference type="Proteomes" id="UP001415169">
    <property type="component" value="Unassembled WGS sequence"/>
</dbReference>
<accession>A0ABP7ZIM3</accession>
<dbReference type="InterPro" id="IPR036388">
    <property type="entry name" value="WH-like_DNA-bd_sf"/>
</dbReference>
<dbReference type="Pfam" id="PF17782">
    <property type="entry name" value="WHD_DprA"/>
    <property type="match status" value="1"/>
</dbReference>
<evidence type="ECO:0000313" key="4">
    <source>
        <dbReference type="EMBL" id="GAA4156846.1"/>
    </source>
</evidence>
<reference evidence="4" key="1">
    <citation type="journal article" date="2014" name="Int. J. Syst. Evol. Microbiol.">
        <title>Complete genome of a new Firmicutes species belonging to the dominant human colonic microbiota ('Ruminococcus bicirculans') reveals two chromosomes and a selective capacity to utilize plant glucans.</title>
        <authorList>
            <consortium name="NISC Comparative Sequencing Program"/>
            <person name="Wegmann U."/>
            <person name="Louis P."/>
            <person name="Goesmann A."/>
            <person name="Henrissat B."/>
            <person name="Duncan S.H."/>
            <person name="Flint H.J."/>
        </authorList>
    </citation>
    <scope>NUCLEOTIDE SEQUENCE</scope>
    <source>
        <strain evidence="4">JCM 17590</strain>
    </source>
</reference>
<keyword evidence="5" id="KW-1185">Reference proteome</keyword>
<comment type="similarity">
    <text evidence="1">Belongs to the DprA/Smf family.</text>
</comment>
<evidence type="ECO:0000313" key="5">
    <source>
        <dbReference type="Proteomes" id="UP001415169"/>
    </source>
</evidence>
<comment type="caution">
    <text evidence="4">The sequence shown here is derived from an EMBL/GenBank/DDBJ whole genome shotgun (WGS) entry which is preliminary data.</text>
</comment>
<evidence type="ECO:0000256" key="1">
    <source>
        <dbReference type="ARBA" id="ARBA00006525"/>
    </source>
</evidence>
<dbReference type="NCBIfam" id="TIGR00732">
    <property type="entry name" value="dprA"/>
    <property type="match status" value="1"/>
</dbReference>
<name>A0ABP7ZIM3_9MICO</name>
<evidence type="ECO:0000259" key="3">
    <source>
        <dbReference type="Pfam" id="PF17782"/>
    </source>
</evidence>
<dbReference type="PANTHER" id="PTHR43022:SF1">
    <property type="entry name" value="PROTEIN SMF"/>
    <property type="match status" value="1"/>
</dbReference>
<sequence length="417" mass="43486">MTVDVGMSQSERARLWDRLRPGRTSDDAELTALVAWSALAEPGDGIAGLLVRELGAAASLDLVFREQKFASQAELRREASAVAAAVHAAYGERGLEPPPGVRAGFLRWQPRMTSEFLASVFAMAAASGGELLVPGDAQWSNGFESLGDHAPLLLWALGNVELLGDFETSIAMVGTRAATGYGNHVATELAVGLAERGWTVVSGGAYGIDATVHRAALAAHGRTIAVMAGGLNSFYPIGNTELIARIAREGLVVAEVPFGTPPTPFRFLSRNRMIAAMASAVVVVEAGGRSGSINTANHAGTIGRPIGAVPGPITSPSSSGCHQLLKENKAELVATVDDVITLAHGKVEEPEPLADPEDPRFSRVLTALNGRTPRSVEQVARKSGIGADETAGLLGVLLLDGVVRKTADGWVSVARKA</sequence>
<dbReference type="InterPro" id="IPR003488">
    <property type="entry name" value="DprA"/>
</dbReference>
<dbReference type="EMBL" id="BAABBV010000001">
    <property type="protein sequence ID" value="GAA4156846.1"/>
    <property type="molecule type" value="Genomic_DNA"/>
</dbReference>
<dbReference type="PANTHER" id="PTHR43022">
    <property type="entry name" value="PROTEIN SMF"/>
    <property type="match status" value="1"/>
</dbReference>
<feature type="domain" description="Smf/DprA SLOG" evidence="2">
    <location>
        <begin position="131"/>
        <end position="341"/>
    </location>
</feature>
<proteinExistence type="inferred from homology"/>
<protein>
    <submittedName>
        <fullName evidence="4">DNA-processing protein DprA</fullName>
    </submittedName>
</protein>
<dbReference type="InterPro" id="IPR057666">
    <property type="entry name" value="DrpA_SLOG"/>
</dbReference>
<dbReference type="Gene3D" id="3.40.50.450">
    <property type="match status" value="1"/>
</dbReference>
<dbReference type="InterPro" id="IPR041614">
    <property type="entry name" value="DprA_WH"/>
</dbReference>
<reference evidence="4" key="2">
    <citation type="submission" date="2023-12" db="EMBL/GenBank/DDBJ databases">
        <authorList>
            <person name="Sun Q."/>
            <person name="Inoue M."/>
        </authorList>
    </citation>
    <scope>NUCLEOTIDE SEQUENCE</scope>
    <source>
        <strain evidence="4">JCM 17590</strain>
    </source>
</reference>
<dbReference type="Pfam" id="PF02481">
    <property type="entry name" value="DNA_processg_A"/>
    <property type="match status" value="1"/>
</dbReference>
<dbReference type="SUPFAM" id="SSF102405">
    <property type="entry name" value="MCP/YpsA-like"/>
    <property type="match status" value="1"/>
</dbReference>
<organism evidence="4 5">
    <name type="scientific">Gryllotalpicola daejeonensis</name>
    <dbReference type="NCBI Taxonomy" id="993087"/>
    <lineage>
        <taxon>Bacteria</taxon>
        <taxon>Bacillati</taxon>
        <taxon>Actinomycetota</taxon>
        <taxon>Actinomycetes</taxon>
        <taxon>Micrococcales</taxon>
        <taxon>Microbacteriaceae</taxon>
        <taxon>Gryllotalpicola</taxon>
    </lineage>
</organism>
<dbReference type="Gene3D" id="1.10.10.10">
    <property type="entry name" value="Winged helix-like DNA-binding domain superfamily/Winged helix DNA-binding domain"/>
    <property type="match status" value="1"/>
</dbReference>
<feature type="domain" description="DprA winged helix" evidence="3">
    <location>
        <begin position="349"/>
        <end position="409"/>
    </location>
</feature>